<feature type="domain" description="CHAT" evidence="1">
    <location>
        <begin position="1096"/>
        <end position="1383"/>
    </location>
</feature>
<keyword evidence="3" id="KW-1185">Reference proteome</keyword>
<evidence type="ECO:0000313" key="3">
    <source>
        <dbReference type="Proteomes" id="UP000622552"/>
    </source>
</evidence>
<dbReference type="RefSeq" id="WP_197001748.1">
    <property type="nucleotide sequence ID" value="NZ_BONS01000027.1"/>
</dbReference>
<evidence type="ECO:0000259" key="1">
    <source>
        <dbReference type="Pfam" id="PF12770"/>
    </source>
</evidence>
<protein>
    <submittedName>
        <fullName evidence="2">Tetratricopeptide (TPR) repeat protein</fullName>
    </submittedName>
</protein>
<organism evidence="2 3">
    <name type="scientific">Longispora fulva</name>
    <dbReference type="NCBI Taxonomy" id="619741"/>
    <lineage>
        <taxon>Bacteria</taxon>
        <taxon>Bacillati</taxon>
        <taxon>Actinomycetota</taxon>
        <taxon>Actinomycetes</taxon>
        <taxon>Micromonosporales</taxon>
        <taxon>Micromonosporaceae</taxon>
        <taxon>Longispora</taxon>
    </lineage>
</organism>
<dbReference type="Proteomes" id="UP000622552">
    <property type="component" value="Unassembled WGS sequence"/>
</dbReference>
<accession>A0A8J7G6D8</accession>
<dbReference type="InterPro" id="IPR024983">
    <property type="entry name" value="CHAT_dom"/>
</dbReference>
<dbReference type="EMBL" id="JADOUF010000001">
    <property type="protein sequence ID" value="MBG6134523.1"/>
    <property type="molecule type" value="Genomic_DNA"/>
</dbReference>
<gene>
    <name evidence="2" type="ORF">IW245_000717</name>
</gene>
<dbReference type="InterPro" id="IPR011990">
    <property type="entry name" value="TPR-like_helical_dom_sf"/>
</dbReference>
<dbReference type="PANTHER" id="PTHR19959:SF119">
    <property type="entry name" value="FUNGAL LIPASE-LIKE DOMAIN-CONTAINING PROTEIN"/>
    <property type="match status" value="1"/>
</dbReference>
<reference evidence="2" key="1">
    <citation type="submission" date="2020-11" db="EMBL/GenBank/DDBJ databases">
        <title>Sequencing the genomes of 1000 actinobacteria strains.</title>
        <authorList>
            <person name="Klenk H.-P."/>
        </authorList>
    </citation>
    <scope>NUCLEOTIDE SEQUENCE</scope>
    <source>
        <strain evidence="2">DSM 45356</strain>
    </source>
</reference>
<dbReference type="PANTHER" id="PTHR19959">
    <property type="entry name" value="KINESIN LIGHT CHAIN"/>
    <property type="match status" value="1"/>
</dbReference>
<dbReference type="Gene3D" id="1.25.40.10">
    <property type="entry name" value="Tetratricopeptide repeat domain"/>
    <property type="match status" value="3"/>
</dbReference>
<comment type="caution">
    <text evidence="2">The sequence shown here is derived from an EMBL/GenBank/DDBJ whole genome shotgun (WGS) entry which is preliminary data.</text>
</comment>
<name>A0A8J7G6D8_9ACTN</name>
<sequence length="1384" mass="150483">MVLVDRQARDRLLRDIRSRIALYLDHGDPAGVLYEGAWGDTVSLIRATGMGTGGIECELDAVDAEAVGVLAKLYATRALARSGDERALDQSNAAGLFRLLSDVEPQSLPGDIVDDARAVWTFWANGSMDLWNRDGDREHLDRVIHYLGRVVSTTRLDDPDFGRSVVDLSGALANRFKSGGDVDDLHSGETLLRWALSHVPQKGEHRTNCLSNLGAILQEKYRCDTVPAYLWESISVLREAIATEGRDDHHRIESLNNLSTALVLAFEHAGDQGYLDEAIALLRQVIVQCPDSDASRPMYLANLVSTLGKASAGVPGFWATLSDPSDLDAAVDGWRRSVAETSAKHEDYYAYVGTLAIVLVRRFEYSGLDTDLDEALNVLRDGLLVIPRDHPSNVHLLVTFGAASCRSFERSSNSDDLSSAIEALRNASLLIDPSEPLYFACLGNLGTALFQRAKWGGETADLDAAVELLAQASEGFEVGSANRTASQFTLGAALRRRFERTGTATDLMQAIAVLRESLKGDARERATGLNNLSDALLTRFEATGEVDSLTEAIAVGRQSILVNSTNDNSRAMCLNTLAAALRRRFAHLGDVSDLHESVDLQREVVRISGTSAQHAMYLSNLSAALLSRFDQIGDSYDLDEAVSTARDAVTRNQSGAPNTTGTLQILAAALYVRHQRLGDRSDIDAAIDVLRRSVKATTPTDADYPGHLQLLGTALLGRYRASHSIEDLTSSLEALRLSTTLVRADSPSYGACLGNLSTASHAWFEHTGDLADLSTAIDLARRVLLVTPGGHPDMAAWTANLANKLWSRFRQNTGDQDLSEALGHWRTAVDTETGTISARLRAATSWGQATLSMALRLPAGHRRTALFGAALEGFSAAVELVPLSVSRALDRETREQRATEWTGLASRAAACAIELGQWERAVELLEHGRSVLWTQLLEARGDFTQLHQIHPELATELERLRTELDEWPEVRSPLPEPQHAATVLADRRKALADRWATLIRQVRGLPEFQYFLRSRGWEELRTAAAGGPVVVVNVSSVRCDALIVRNEGVDLVPLPDLSWDLARDLTNQYLTALQIFAQGKQSQFDRVILEQAISATLMELWKLVCLPVLTALGYTEIPRPDANWPRLWWCATGPLTLVPLHAGGDHHAAPSQGRTVMDRVISSYTPSLHALLKARAAAEGPARTKQMLAVTLPNTPGQLPLPSVKVERELLSDLFGTQLTLLNGPDATREAVLSELGNHPSVHFACHGSQSLTHPSSSHLILHDADLSIVDIASRQGTGLELAYLSACVTAVGGVQLIDEAMSLATAFQMAGYRQVISTLWSIGDNSAAEVAAHVYRTFLASNGASPRSAAAALHSAVRALRDIDRQEGRCVPSRWAPFIHLGH</sequence>
<dbReference type="Pfam" id="PF12770">
    <property type="entry name" value="CHAT"/>
    <property type="match status" value="1"/>
</dbReference>
<proteinExistence type="predicted"/>
<evidence type="ECO:0000313" key="2">
    <source>
        <dbReference type="EMBL" id="MBG6134523.1"/>
    </source>
</evidence>